<keyword evidence="3" id="KW-1185">Reference proteome</keyword>
<dbReference type="SUPFAM" id="SSF46894">
    <property type="entry name" value="C-terminal effector domain of the bipartite response regulators"/>
    <property type="match status" value="1"/>
</dbReference>
<evidence type="ECO:0000259" key="1">
    <source>
        <dbReference type="SMART" id="SM00421"/>
    </source>
</evidence>
<dbReference type="SMART" id="SM00421">
    <property type="entry name" value="HTH_LUXR"/>
    <property type="match status" value="1"/>
</dbReference>
<reference evidence="2" key="1">
    <citation type="submission" date="2020-12" db="EMBL/GenBank/DDBJ databases">
        <title>Antrihabitans popcorni sp. nov. and Antrihabitans auranticaus sp. nov., isolated from a larva cave.</title>
        <authorList>
            <person name="Lee S.D."/>
            <person name="Kim I.S."/>
        </authorList>
    </citation>
    <scope>NUCLEOTIDE SEQUENCE</scope>
    <source>
        <strain evidence="2">YC3-6</strain>
    </source>
</reference>
<dbReference type="InterPro" id="IPR016032">
    <property type="entry name" value="Sig_transdc_resp-reg_C-effctor"/>
</dbReference>
<gene>
    <name evidence="2" type="ORF">JGU71_03455</name>
</gene>
<feature type="domain" description="HTH luxR-type" evidence="1">
    <location>
        <begin position="42"/>
        <end position="99"/>
    </location>
</feature>
<dbReference type="Proteomes" id="UP000655868">
    <property type="component" value="Unassembled WGS sequence"/>
</dbReference>
<name>A0A934U0Y5_9NOCA</name>
<dbReference type="AlphaFoldDB" id="A0A934U0Y5"/>
<dbReference type="GO" id="GO:0003677">
    <property type="term" value="F:DNA binding"/>
    <property type="evidence" value="ECO:0007669"/>
    <property type="project" value="InterPro"/>
</dbReference>
<dbReference type="Gene3D" id="1.10.10.10">
    <property type="entry name" value="Winged helix-like DNA-binding domain superfamily/Winged helix DNA-binding domain"/>
    <property type="match status" value="1"/>
</dbReference>
<accession>A0A934U0Y5</accession>
<evidence type="ECO:0000313" key="3">
    <source>
        <dbReference type="Proteomes" id="UP000655868"/>
    </source>
</evidence>
<proteinExistence type="predicted"/>
<dbReference type="InterPro" id="IPR000792">
    <property type="entry name" value="Tscrpt_reg_LuxR_C"/>
</dbReference>
<dbReference type="EMBL" id="JAEMNV010000001">
    <property type="protein sequence ID" value="MBJ8337935.1"/>
    <property type="molecule type" value="Genomic_DNA"/>
</dbReference>
<protein>
    <submittedName>
        <fullName evidence="2">LuxR family transcriptional regulator</fullName>
    </submittedName>
</protein>
<dbReference type="GO" id="GO:0006355">
    <property type="term" value="P:regulation of DNA-templated transcription"/>
    <property type="evidence" value="ECO:0007669"/>
    <property type="project" value="InterPro"/>
</dbReference>
<organism evidence="2 3">
    <name type="scientific">Antrihabitans stalagmiti</name>
    <dbReference type="NCBI Taxonomy" id="2799499"/>
    <lineage>
        <taxon>Bacteria</taxon>
        <taxon>Bacillati</taxon>
        <taxon>Actinomycetota</taxon>
        <taxon>Actinomycetes</taxon>
        <taxon>Mycobacteriales</taxon>
        <taxon>Nocardiaceae</taxon>
        <taxon>Antrihabitans</taxon>
    </lineage>
</organism>
<dbReference type="Pfam" id="PF00196">
    <property type="entry name" value="GerE"/>
    <property type="match status" value="1"/>
</dbReference>
<evidence type="ECO:0000313" key="2">
    <source>
        <dbReference type="EMBL" id="MBJ8337935.1"/>
    </source>
</evidence>
<sequence>MRVGRGLSSLPMMRRTLETITVTMTFDDIARFEAPRQPATAQPNLSPRELEVLLVWLRSDSKTAVAAAMYLSVGTVNTHLSRIRSKYTLVGRPAPTKASLVARALQDGLIEIDDL</sequence>
<dbReference type="PRINTS" id="PR00038">
    <property type="entry name" value="HTHLUXR"/>
</dbReference>
<comment type="caution">
    <text evidence="2">The sequence shown here is derived from an EMBL/GenBank/DDBJ whole genome shotgun (WGS) entry which is preliminary data.</text>
</comment>
<dbReference type="InterPro" id="IPR036388">
    <property type="entry name" value="WH-like_DNA-bd_sf"/>
</dbReference>